<feature type="compositionally biased region" description="Polar residues" evidence="1">
    <location>
        <begin position="59"/>
        <end position="72"/>
    </location>
</feature>
<dbReference type="AlphaFoldDB" id="D2V136"/>
<dbReference type="RefSeq" id="XP_002682367.1">
    <property type="nucleotide sequence ID" value="XM_002682321.1"/>
</dbReference>
<dbReference type="EMBL" id="GG738847">
    <property type="protein sequence ID" value="EFC49623.1"/>
    <property type="molecule type" value="Genomic_DNA"/>
</dbReference>
<dbReference type="OrthoDB" id="10264489at2759"/>
<feature type="region of interest" description="Disordered" evidence="1">
    <location>
        <begin position="1"/>
        <end position="116"/>
    </location>
</feature>
<dbReference type="InParanoid" id="D2V136"/>
<feature type="region of interest" description="Disordered" evidence="1">
    <location>
        <begin position="255"/>
        <end position="343"/>
    </location>
</feature>
<dbReference type="KEGG" id="ngr:NAEGRDRAFT_78116"/>
<feature type="compositionally biased region" description="Acidic residues" evidence="1">
    <location>
        <begin position="301"/>
        <end position="328"/>
    </location>
</feature>
<feature type="compositionally biased region" description="Polar residues" evidence="1">
    <location>
        <begin position="79"/>
        <end position="89"/>
    </location>
</feature>
<name>D2V136_NAEGR</name>
<organism evidence="3">
    <name type="scientific">Naegleria gruberi</name>
    <name type="common">Amoeba</name>
    <dbReference type="NCBI Taxonomy" id="5762"/>
    <lineage>
        <taxon>Eukaryota</taxon>
        <taxon>Discoba</taxon>
        <taxon>Heterolobosea</taxon>
        <taxon>Tetramitia</taxon>
        <taxon>Eutetramitia</taxon>
        <taxon>Vahlkampfiidae</taxon>
        <taxon>Naegleria</taxon>
    </lineage>
</organism>
<dbReference type="OMA" id="SHIDEIC"/>
<dbReference type="Proteomes" id="UP000006671">
    <property type="component" value="Unassembled WGS sequence"/>
</dbReference>
<dbReference type="GeneID" id="8856436"/>
<keyword evidence="3" id="KW-1185">Reference proteome</keyword>
<proteinExistence type="predicted"/>
<feature type="compositionally biased region" description="Acidic residues" evidence="1">
    <location>
        <begin position="259"/>
        <end position="282"/>
    </location>
</feature>
<reference evidence="2 3" key="1">
    <citation type="journal article" date="2010" name="Cell">
        <title>The genome of Naegleria gruberi illuminates early eukaryotic versatility.</title>
        <authorList>
            <person name="Fritz-Laylin L.K."/>
            <person name="Prochnik S.E."/>
            <person name="Ginger M.L."/>
            <person name="Dacks J.B."/>
            <person name="Carpenter M.L."/>
            <person name="Field M.C."/>
            <person name="Kuo A."/>
            <person name="Paredez A."/>
            <person name="Chapman J."/>
            <person name="Pham J."/>
            <person name="Shu S."/>
            <person name="Neupane R."/>
            <person name="Cipriano M."/>
            <person name="Mancuso J."/>
            <person name="Tu H."/>
            <person name="Salamov A."/>
            <person name="Lindquist E."/>
            <person name="Shapiro H."/>
            <person name="Lucas S."/>
            <person name="Grigoriev I.V."/>
            <person name="Cande W.Z."/>
            <person name="Fulton C."/>
            <person name="Rokhsar D.S."/>
            <person name="Dawson S.C."/>
        </authorList>
    </citation>
    <scope>NUCLEOTIDE SEQUENCE [LARGE SCALE GENOMIC DNA]</scope>
    <source>
        <strain evidence="2 3">NEG-M</strain>
    </source>
</reference>
<feature type="compositionally biased region" description="Low complexity" evidence="1">
    <location>
        <begin position="1"/>
        <end position="24"/>
    </location>
</feature>
<sequence length="472" mass="53124">MTHNNTVVQSTSTTTTNTTTSSNSKHYEGELINTRSRASSNVRNSERSRSVSNASVSSTTISYPNQTSNNNEHQYEAPVSSSTNLTQPESLHHHQQQTVSPPSRACQPTLSNTTSSNVQQLNLMHPTPQQRLTIERLLQIPPESVQSRNPKLYDLLVQLRRQYMWQAVTTPITTTTTTAAVDKSSTTNAHPLEKMKQEDAMVFSSHIDEICACVNQLLEDLDVEEYGLGQNLGYKAVWVQEEELKAKAKREVLAVPEDQMQDEDCEEECEEEEFEEEVEESLDQTPQPSASTAPILSNNDDGCDEDDSCPSLMEDEDEEEESSCDAEETTQATVNAQSQDGSSTKLQEFFRQLENVEPIPNGKLSFFQNHHLVVGKFDKKLLVENNVLSCTVMKKSTLNVVVHRRCTRLKKDNDRFPFDATSGNYHDRRILKKQSLAKSVVRFAKVKVDFGQIVEEVIRKSTSPVCDENDKK</sequence>
<accession>D2V136</accession>
<feature type="compositionally biased region" description="Polar residues" evidence="1">
    <location>
        <begin position="329"/>
        <end position="343"/>
    </location>
</feature>
<feature type="compositionally biased region" description="Polar residues" evidence="1">
    <location>
        <begin position="96"/>
        <end position="116"/>
    </location>
</feature>
<gene>
    <name evidence="2" type="ORF">NAEGRDRAFT_78116</name>
</gene>
<feature type="compositionally biased region" description="Polar residues" evidence="1">
    <location>
        <begin position="283"/>
        <end position="300"/>
    </location>
</feature>
<evidence type="ECO:0000313" key="2">
    <source>
        <dbReference type="EMBL" id="EFC49623.1"/>
    </source>
</evidence>
<dbReference type="VEuPathDB" id="AmoebaDB:NAEGRDRAFT_78116"/>
<evidence type="ECO:0000313" key="3">
    <source>
        <dbReference type="Proteomes" id="UP000006671"/>
    </source>
</evidence>
<protein>
    <submittedName>
        <fullName evidence="2">Uncharacterized protein</fullName>
    </submittedName>
</protein>
<evidence type="ECO:0000256" key="1">
    <source>
        <dbReference type="SAM" id="MobiDB-lite"/>
    </source>
</evidence>